<name>A0A671WLC4_SPAAU</name>
<dbReference type="Ensembl" id="ENSSAUT00010041831.1">
    <property type="protein sequence ID" value="ENSSAUP00010039692.1"/>
    <property type="gene ID" value="ENSSAUG00010016704.1"/>
</dbReference>
<keyword evidence="9 11" id="KW-0472">Membrane</keyword>
<dbReference type="GO" id="GO:0004144">
    <property type="term" value="F:diacylglycerol O-acyltransferase activity"/>
    <property type="evidence" value="ECO:0007669"/>
    <property type="project" value="UniProtKB-EC"/>
</dbReference>
<evidence type="ECO:0000256" key="9">
    <source>
        <dbReference type="ARBA" id="ARBA00023136"/>
    </source>
</evidence>
<proteinExistence type="inferred from homology"/>
<evidence type="ECO:0000313" key="13">
    <source>
        <dbReference type="Proteomes" id="UP000472265"/>
    </source>
</evidence>
<keyword evidence="7" id="KW-0256">Endoplasmic reticulum</keyword>
<evidence type="ECO:0000313" key="12">
    <source>
        <dbReference type="Ensembl" id="ENSSAUP00010039692.1"/>
    </source>
</evidence>
<keyword evidence="10" id="KW-0012">Acyltransferase</keyword>
<evidence type="ECO:0000256" key="6">
    <source>
        <dbReference type="ARBA" id="ARBA00022692"/>
    </source>
</evidence>
<keyword evidence="13" id="KW-1185">Reference proteome</keyword>
<evidence type="ECO:0000256" key="2">
    <source>
        <dbReference type="ARBA" id="ARBA00005189"/>
    </source>
</evidence>
<dbReference type="PANTHER" id="PTHR10408:SF7">
    <property type="entry name" value="DIACYLGLYCEROL O-ACYLTRANSFERASE 1"/>
    <property type="match status" value="1"/>
</dbReference>
<feature type="transmembrane region" description="Helical" evidence="11">
    <location>
        <begin position="169"/>
        <end position="191"/>
    </location>
</feature>
<feature type="transmembrane region" description="Helical" evidence="11">
    <location>
        <begin position="99"/>
        <end position="118"/>
    </location>
</feature>
<dbReference type="PANTHER" id="PTHR10408">
    <property type="entry name" value="STEROL O-ACYLTRANSFERASE"/>
    <property type="match status" value="1"/>
</dbReference>
<dbReference type="InParanoid" id="A0A671WLC4"/>
<reference evidence="12" key="1">
    <citation type="submission" date="2021-04" db="EMBL/GenBank/DDBJ databases">
        <authorList>
            <consortium name="Wellcome Sanger Institute Data Sharing"/>
        </authorList>
    </citation>
    <scope>NUCLEOTIDE SEQUENCE [LARGE SCALE GENOMIC DNA]</scope>
</reference>
<comment type="similarity">
    <text evidence="3">Belongs to the membrane-bound acyltransferase family. Sterol o-acyltransferase subfamily.</text>
</comment>
<dbReference type="InterPro" id="IPR014371">
    <property type="entry name" value="Oat_ACAT_DAG_ARE"/>
</dbReference>
<evidence type="ECO:0000256" key="1">
    <source>
        <dbReference type="ARBA" id="ARBA00004477"/>
    </source>
</evidence>
<comment type="pathway">
    <text evidence="2">Lipid metabolism.</text>
</comment>
<keyword evidence="8 11" id="KW-1133">Transmembrane helix</keyword>
<feature type="transmembrane region" description="Helical" evidence="11">
    <location>
        <begin position="264"/>
        <end position="281"/>
    </location>
</feature>
<feature type="transmembrane region" description="Helical" evidence="11">
    <location>
        <begin position="241"/>
        <end position="258"/>
    </location>
</feature>
<dbReference type="Pfam" id="PF03062">
    <property type="entry name" value="MBOAT"/>
    <property type="match status" value="1"/>
</dbReference>
<dbReference type="PIRSF" id="PIRSF000439">
    <property type="entry name" value="Oat_ACAT_DAG_ARE"/>
    <property type="match status" value="1"/>
</dbReference>
<dbReference type="EC" id="2.3.1.20" evidence="4"/>
<feature type="transmembrane region" description="Helical" evidence="11">
    <location>
        <begin position="288"/>
        <end position="306"/>
    </location>
</feature>
<evidence type="ECO:0000256" key="8">
    <source>
        <dbReference type="ARBA" id="ARBA00022989"/>
    </source>
</evidence>
<accession>A0A671WLC4</accession>
<organism evidence="12 13">
    <name type="scientific">Sparus aurata</name>
    <name type="common">Gilthead sea bream</name>
    <dbReference type="NCBI Taxonomy" id="8175"/>
    <lineage>
        <taxon>Eukaryota</taxon>
        <taxon>Metazoa</taxon>
        <taxon>Chordata</taxon>
        <taxon>Craniata</taxon>
        <taxon>Vertebrata</taxon>
        <taxon>Euteleostomi</taxon>
        <taxon>Actinopterygii</taxon>
        <taxon>Neopterygii</taxon>
        <taxon>Teleostei</taxon>
        <taxon>Neoteleostei</taxon>
        <taxon>Acanthomorphata</taxon>
        <taxon>Eupercaria</taxon>
        <taxon>Spariformes</taxon>
        <taxon>Sparidae</taxon>
        <taxon>Sparus</taxon>
    </lineage>
</organism>
<evidence type="ECO:0000256" key="11">
    <source>
        <dbReference type="SAM" id="Phobius"/>
    </source>
</evidence>
<dbReference type="InterPro" id="IPR004299">
    <property type="entry name" value="MBOAT_fam"/>
</dbReference>
<evidence type="ECO:0000256" key="3">
    <source>
        <dbReference type="ARBA" id="ARBA00009010"/>
    </source>
</evidence>
<dbReference type="GeneTree" id="ENSGT00950000183081"/>
<evidence type="ECO:0000256" key="5">
    <source>
        <dbReference type="ARBA" id="ARBA00022679"/>
    </source>
</evidence>
<reference evidence="12" key="3">
    <citation type="submission" date="2025-09" db="UniProtKB">
        <authorList>
            <consortium name="Ensembl"/>
        </authorList>
    </citation>
    <scope>IDENTIFICATION</scope>
</reference>
<dbReference type="Proteomes" id="UP000472265">
    <property type="component" value="Chromosome 8"/>
</dbReference>
<sequence length="326" mass="38300">YPRCTTEGHMCLSSCHRVQDSLLSSNSSFTRYRGILNWIIILYGFLIDVKKVLEHLIEDNCNWPSVNLLLEQKQLIQQLLLFNVCFQRRTTMSISLSKVKLFVIHTMILFFTLTYMMMNVLCDSVFDFSDLYYFLLAPTLCYQRDFPCTPKVRINKLLHRLLEMAPTHFLWLLCFFLTHSYLNFCAELLCFGDRHFYGDWWNATTLISFWKNWNIPCQKWCHRHVYTQLVEKNVPPSQAELFVFLMSAAFCECMVALPLHSCRLWVFLAMLLVAVFLGNYFQGNYGNGLVWLCLLLGPPLAVTTYFHDHYISFPSGIYTVFVVLTH</sequence>
<dbReference type="GO" id="GO:0005789">
    <property type="term" value="C:endoplasmic reticulum membrane"/>
    <property type="evidence" value="ECO:0007669"/>
    <property type="project" value="UniProtKB-SubCell"/>
</dbReference>
<dbReference type="GO" id="GO:0019432">
    <property type="term" value="P:triglyceride biosynthetic process"/>
    <property type="evidence" value="ECO:0007669"/>
    <property type="project" value="TreeGrafter"/>
</dbReference>
<keyword evidence="6 11" id="KW-0812">Transmembrane</keyword>
<evidence type="ECO:0000256" key="10">
    <source>
        <dbReference type="ARBA" id="ARBA00023315"/>
    </source>
</evidence>
<evidence type="ECO:0000256" key="7">
    <source>
        <dbReference type="ARBA" id="ARBA00022824"/>
    </source>
</evidence>
<dbReference type="AlphaFoldDB" id="A0A671WLC4"/>
<evidence type="ECO:0000256" key="4">
    <source>
        <dbReference type="ARBA" id="ARBA00013244"/>
    </source>
</evidence>
<protein>
    <recommendedName>
        <fullName evidence="4">diacylglycerol O-acyltransferase</fullName>
        <ecNumber evidence="4">2.3.1.20</ecNumber>
    </recommendedName>
</protein>
<reference evidence="12" key="2">
    <citation type="submission" date="2025-08" db="UniProtKB">
        <authorList>
            <consortium name="Ensembl"/>
        </authorList>
    </citation>
    <scope>IDENTIFICATION</scope>
</reference>
<keyword evidence="5" id="KW-0808">Transferase</keyword>
<comment type="subcellular location">
    <subcellularLocation>
        <location evidence="1">Endoplasmic reticulum membrane</location>
        <topology evidence="1">Multi-pass membrane protein</topology>
    </subcellularLocation>
</comment>